<keyword evidence="5 7" id="KW-0472">Membrane</keyword>
<evidence type="ECO:0000313" key="9">
    <source>
        <dbReference type="EMBL" id="TNY18017.1"/>
    </source>
</evidence>
<evidence type="ECO:0000256" key="1">
    <source>
        <dbReference type="ARBA" id="ARBA00004141"/>
    </source>
</evidence>
<feature type="transmembrane region" description="Helical" evidence="7">
    <location>
        <begin position="797"/>
        <end position="818"/>
    </location>
</feature>
<dbReference type="AlphaFoldDB" id="A0A5C5FMD2"/>
<feature type="transmembrane region" description="Helical" evidence="7">
    <location>
        <begin position="541"/>
        <end position="564"/>
    </location>
</feature>
<keyword evidence="10" id="KW-1185">Reference proteome</keyword>
<dbReference type="PANTHER" id="PTHR22950">
    <property type="entry name" value="AMINO ACID TRANSPORTER"/>
    <property type="match status" value="1"/>
</dbReference>
<dbReference type="InterPro" id="IPR013057">
    <property type="entry name" value="AA_transpt_TM"/>
</dbReference>
<dbReference type="PANTHER" id="PTHR22950:SF666">
    <property type="entry name" value="VACUOLAR AMINO ACID TRANSPORTER 4"/>
    <property type="match status" value="1"/>
</dbReference>
<evidence type="ECO:0000313" key="10">
    <source>
        <dbReference type="Proteomes" id="UP000311382"/>
    </source>
</evidence>
<evidence type="ECO:0000256" key="6">
    <source>
        <dbReference type="SAM" id="MobiDB-lite"/>
    </source>
</evidence>
<comment type="caution">
    <text evidence="9">The sequence shown here is derived from an EMBL/GenBank/DDBJ whole genome shotgun (WGS) entry which is preliminary data.</text>
</comment>
<proteinExistence type="inferred from homology"/>
<feature type="compositionally biased region" description="Gly residues" evidence="6">
    <location>
        <begin position="216"/>
        <end position="226"/>
    </location>
</feature>
<evidence type="ECO:0000259" key="8">
    <source>
        <dbReference type="Pfam" id="PF01490"/>
    </source>
</evidence>
<feature type="region of interest" description="Disordered" evidence="6">
    <location>
        <begin position="121"/>
        <end position="177"/>
    </location>
</feature>
<evidence type="ECO:0000256" key="7">
    <source>
        <dbReference type="SAM" id="Phobius"/>
    </source>
</evidence>
<feature type="compositionally biased region" description="Polar residues" evidence="6">
    <location>
        <begin position="322"/>
        <end position="333"/>
    </location>
</feature>
<protein>
    <submittedName>
        <fullName evidence="9">Transmembrane amino acid transporter protein-domain-containing protein</fullName>
    </submittedName>
</protein>
<feature type="transmembrane region" description="Helical" evidence="7">
    <location>
        <begin position="773"/>
        <end position="791"/>
    </location>
</feature>
<feature type="domain" description="Amino acid transporter transmembrane" evidence="8">
    <location>
        <begin position="468"/>
        <end position="851"/>
    </location>
</feature>
<feature type="transmembrane region" description="Helical" evidence="7">
    <location>
        <begin position="608"/>
        <end position="628"/>
    </location>
</feature>
<evidence type="ECO:0000256" key="5">
    <source>
        <dbReference type="ARBA" id="ARBA00023136"/>
    </source>
</evidence>
<feature type="compositionally biased region" description="Polar residues" evidence="6">
    <location>
        <begin position="70"/>
        <end position="81"/>
    </location>
</feature>
<dbReference type="Gene3D" id="1.20.1740.10">
    <property type="entry name" value="Amino acid/polyamine transporter I"/>
    <property type="match status" value="1"/>
</dbReference>
<feature type="region of interest" description="Disordered" evidence="6">
    <location>
        <begin position="1"/>
        <end position="109"/>
    </location>
</feature>
<dbReference type="EMBL" id="SOZI01000161">
    <property type="protein sequence ID" value="TNY18017.1"/>
    <property type="molecule type" value="Genomic_DNA"/>
</dbReference>
<feature type="compositionally biased region" description="Low complexity" evidence="6">
    <location>
        <begin position="135"/>
        <end position="145"/>
    </location>
</feature>
<keyword evidence="4 7" id="KW-1133">Transmembrane helix</keyword>
<feature type="region of interest" description="Disordered" evidence="6">
    <location>
        <begin position="311"/>
        <end position="338"/>
    </location>
</feature>
<dbReference type="Pfam" id="PF01490">
    <property type="entry name" value="Aa_trans"/>
    <property type="match status" value="1"/>
</dbReference>
<feature type="transmembrane region" description="Helical" evidence="7">
    <location>
        <begin position="584"/>
        <end position="601"/>
    </location>
</feature>
<organism evidence="9 10">
    <name type="scientific">Rhodotorula diobovata</name>
    <dbReference type="NCBI Taxonomy" id="5288"/>
    <lineage>
        <taxon>Eukaryota</taxon>
        <taxon>Fungi</taxon>
        <taxon>Dikarya</taxon>
        <taxon>Basidiomycota</taxon>
        <taxon>Pucciniomycotina</taxon>
        <taxon>Microbotryomycetes</taxon>
        <taxon>Sporidiobolales</taxon>
        <taxon>Sporidiobolaceae</taxon>
        <taxon>Rhodotorula</taxon>
    </lineage>
</organism>
<feature type="transmembrane region" description="Helical" evidence="7">
    <location>
        <begin position="498"/>
        <end position="520"/>
    </location>
</feature>
<evidence type="ECO:0000256" key="3">
    <source>
        <dbReference type="ARBA" id="ARBA00022692"/>
    </source>
</evidence>
<accession>A0A5C5FMD2</accession>
<feature type="region of interest" description="Disordered" evidence="6">
    <location>
        <begin position="203"/>
        <end position="232"/>
    </location>
</feature>
<name>A0A5C5FMD2_9BASI</name>
<comment type="similarity">
    <text evidence="2">Belongs to the amino acid/polyamine transporter 2 family.</text>
</comment>
<feature type="transmembrane region" description="Helical" evidence="7">
    <location>
        <begin position="730"/>
        <end position="752"/>
    </location>
</feature>
<feature type="compositionally biased region" description="Acidic residues" evidence="6">
    <location>
        <begin position="384"/>
        <end position="402"/>
    </location>
</feature>
<comment type="subcellular location">
    <subcellularLocation>
        <location evidence="1">Membrane</location>
        <topology evidence="1">Multi-pass membrane protein</topology>
    </subcellularLocation>
</comment>
<dbReference type="STRING" id="5288.A0A5C5FMD2"/>
<keyword evidence="3 7" id="KW-0812">Transmembrane</keyword>
<gene>
    <name evidence="9" type="ORF">DMC30DRAFT_80089</name>
</gene>
<feature type="transmembrane region" description="Helical" evidence="7">
    <location>
        <begin position="650"/>
        <end position="671"/>
    </location>
</feature>
<sequence length="897" mass="93195">MASRHTAGSPSPSSTPTASTPIPQIPPHAGSQQQQQGLPPSRAGGAASPLYGSPRNNDSSPAPAQGQGGLSRTRSPASSSAIHEPLPSNALPDQPGQQQQQGQVLTDEQKAEVIRRHLLSAAEQHRVAQDQALASSSSPSRSPGSAFPHLVSASPTLSDLVPPRGGGGGDPDGEAYPTPYHLEGGDVVAGVYKAVGALNPSAPSIRRSKSLASVTGAGGGGGGGPGSRRVSAAGGAAAEGAAAFRAGLAHDVGADDESLAAAAHNASAFGADDGGGDDDGGDGNVELSKAEMLQPGGFRRDFVFRRVAARTGGAGGTEPASDASSLHSTTMNHSAGAADRNASGVSLASASGVSLVRPAAPRPTRSFIDFLSLYGHFGGENLEEIEEEEDEEEEDEEEEGDEGAARAARTGADEEAALSGRRGVLSRAASERTPLLRARSTLARGDSRKRLSVASAKEAGEAAPQGDATVTQAVLMLLKSFVGTGVLFLGKAFYNGGLLFSAIVLCFIAMISLFSFLLLVETRQAVPGSFGDIGGKLYGKWMRWAILTAIVISQIGFVAAYTIFVAQNLQAFFMAVTNCHTYISVPYLIMAQLVIFLPLALIRNIQKLSGTALVADAFILIGLVYIFGNEIKVLVDHGAADVALFNKQDFPLLIGTAVFAFEGIGLVLPVYESMREPEKFTRVLSGVMVGSMTLFASGGLLAYLAYGSDIQTVVFINLPQDDKLVSASQFLYSIAILLSTPLQLFPAVRIMENGLFAPAKSGKRSLKVKWEKNSFRTLAVVGCSILAWAGAKDLDKFVSLIGSVACVPLGFAFPPLLHLKACAHTRKQKAIDIALLTFGLAAAVFSSTQTVCPPFSHSPPLQCAVLVLTPERRAQIQMFLSGGEGPGPTFGKCPPPS</sequence>
<evidence type="ECO:0000256" key="4">
    <source>
        <dbReference type="ARBA" id="ARBA00022989"/>
    </source>
</evidence>
<evidence type="ECO:0000256" key="2">
    <source>
        <dbReference type="ARBA" id="ARBA00008066"/>
    </source>
</evidence>
<dbReference type="Proteomes" id="UP000311382">
    <property type="component" value="Unassembled WGS sequence"/>
</dbReference>
<feature type="compositionally biased region" description="Low complexity" evidence="6">
    <location>
        <begin position="94"/>
        <end position="103"/>
    </location>
</feature>
<dbReference type="GO" id="GO:0015179">
    <property type="term" value="F:L-amino acid transmembrane transporter activity"/>
    <property type="evidence" value="ECO:0007669"/>
    <property type="project" value="TreeGrafter"/>
</dbReference>
<dbReference type="OrthoDB" id="1684102at2759"/>
<dbReference type="GO" id="GO:0005774">
    <property type="term" value="C:vacuolar membrane"/>
    <property type="evidence" value="ECO:0007669"/>
    <property type="project" value="TreeGrafter"/>
</dbReference>
<feature type="compositionally biased region" description="Low complexity" evidence="6">
    <location>
        <begin position="9"/>
        <end position="22"/>
    </location>
</feature>
<feature type="region of interest" description="Disordered" evidence="6">
    <location>
        <begin position="384"/>
        <end position="426"/>
    </location>
</feature>
<reference evidence="9 10" key="1">
    <citation type="submission" date="2019-03" db="EMBL/GenBank/DDBJ databases">
        <title>Rhodosporidium diobovatum UCD-FST 08-225 genome sequencing, assembly, and annotation.</title>
        <authorList>
            <person name="Fakankun I.U."/>
            <person name="Fristensky B."/>
            <person name="Levin D.B."/>
        </authorList>
    </citation>
    <scope>NUCLEOTIDE SEQUENCE [LARGE SCALE GENOMIC DNA]</scope>
    <source>
        <strain evidence="9 10">UCD-FST 08-225</strain>
    </source>
</reference>
<feature type="transmembrane region" description="Helical" evidence="7">
    <location>
        <begin position="683"/>
        <end position="706"/>
    </location>
</feature>